<dbReference type="EMBL" id="CH474125">
    <property type="protein sequence ID" value="EDL83140.1"/>
    <property type="molecule type" value="Genomic_DNA"/>
</dbReference>
<gene>
    <name evidence="3" type="ORF">rCG_64158</name>
</gene>
<evidence type="ECO:0000256" key="2">
    <source>
        <dbReference type="SAM" id="SignalP"/>
    </source>
</evidence>
<dbReference type="Proteomes" id="UP000234681">
    <property type="component" value="Chromosome 14"/>
</dbReference>
<feature type="chain" id="PRO_5039935672" evidence="2">
    <location>
        <begin position="23"/>
        <end position="498"/>
    </location>
</feature>
<sequence>MKFLILTVTTLNLVIFFPYNGSQELYSQTNQHFSANPPSCKQTASNPSYTPKTEEYSSTEDSNSYPSPFDGMEKMNGSPSEGNHLEMVQTDVYNFPPLDNDVLHSLFTDQSSIRFAYPKETIDNPKSNALPSAGIIHIIPAISSFAPNSQIRPRRIRRPLSSENGISSPMPVTYYQYEFDLSDTPHFDRDSEITQSLEHFSSTGRTKALFASDPAIDMQNSLEKLTALADESALVTLKEQFFPEAGTTTNEEAEQDVFFTDSTPPIEESILIPRKRFISLIDRSTTNSFSRFIAVPSTKITINEAEAEDDADFQETDDIPSSHNLQYFELEYKNFEKDGFADTDTTKSLSQFTVVPSTKITINGRDLIIPGEEYVDGLYVTNPTNKKMYFKPMATRVKINSLDESTKHNVETEGSTEVPTSSNSIHQIERMGYSRPLNIYYDVISKPISDAKEDPYMAWNTIRNKQLPSTMYSRNIIDLGDGYQAHTDITAKKNDRLT</sequence>
<evidence type="ECO:0000313" key="4">
    <source>
        <dbReference type="Proteomes" id="UP000234681"/>
    </source>
</evidence>
<name>A6KU12_RAT</name>
<evidence type="ECO:0000313" key="3">
    <source>
        <dbReference type="EMBL" id="EDL83140.1"/>
    </source>
</evidence>
<organism evidence="3 4">
    <name type="scientific">Rattus norvegicus</name>
    <name type="common">Rat</name>
    <dbReference type="NCBI Taxonomy" id="10116"/>
    <lineage>
        <taxon>Eukaryota</taxon>
        <taxon>Metazoa</taxon>
        <taxon>Chordata</taxon>
        <taxon>Craniata</taxon>
        <taxon>Vertebrata</taxon>
        <taxon>Euteleostomi</taxon>
        <taxon>Mammalia</taxon>
        <taxon>Eutheria</taxon>
        <taxon>Euarchontoglires</taxon>
        <taxon>Glires</taxon>
        <taxon>Rodentia</taxon>
        <taxon>Myomorpha</taxon>
        <taxon>Muroidea</taxon>
        <taxon>Muridae</taxon>
        <taxon>Murinae</taxon>
        <taxon>Rattus</taxon>
    </lineage>
</organism>
<protein>
    <submittedName>
        <fullName evidence="3">RCG64158</fullName>
    </submittedName>
</protein>
<evidence type="ECO:0000256" key="1">
    <source>
        <dbReference type="SAM" id="MobiDB-lite"/>
    </source>
</evidence>
<feature type="region of interest" description="Disordered" evidence="1">
    <location>
        <begin position="30"/>
        <end position="74"/>
    </location>
</feature>
<keyword evidence="2" id="KW-0732">Signal</keyword>
<feature type="signal peptide" evidence="2">
    <location>
        <begin position="1"/>
        <end position="22"/>
    </location>
</feature>
<feature type="non-terminal residue" evidence="3">
    <location>
        <position position="498"/>
    </location>
</feature>
<proteinExistence type="predicted"/>
<feature type="compositionally biased region" description="Polar residues" evidence="1">
    <location>
        <begin position="30"/>
        <end position="51"/>
    </location>
</feature>
<reference evidence="4" key="1">
    <citation type="submission" date="2005-09" db="EMBL/GenBank/DDBJ databases">
        <authorList>
            <person name="Mural R.J."/>
            <person name="Li P.W."/>
            <person name="Adams M.D."/>
            <person name="Amanatides P.G."/>
            <person name="Baden-Tillson H."/>
            <person name="Barnstead M."/>
            <person name="Chin S.H."/>
            <person name="Dew I."/>
            <person name="Evans C.A."/>
            <person name="Ferriera S."/>
            <person name="Flanigan M."/>
            <person name="Fosler C."/>
            <person name="Glodek A."/>
            <person name="Gu Z."/>
            <person name="Holt R.A."/>
            <person name="Jennings D."/>
            <person name="Kraft C.L."/>
            <person name="Lu F."/>
            <person name="Nguyen T."/>
            <person name="Nusskern D.R."/>
            <person name="Pfannkoch C.M."/>
            <person name="Sitter C."/>
            <person name="Sutton G.G."/>
            <person name="Venter J.C."/>
            <person name="Wang Z."/>
            <person name="Woodage T."/>
            <person name="Zheng X.H."/>
            <person name="Zhong F."/>
        </authorList>
    </citation>
    <scope>NUCLEOTIDE SEQUENCE [LARGE SCALE GENOMIC DNA]</scope>
    <source>
        <strain>BN</strain>
        <strain evidence="4">Sprague-Dawley</strain>
    </source>
</reference>
<dbReference type="AlphaFoldDB" id="A6KU12"/>
<accession>A6KU12</accession>